<dbReference type="EMBL" id="JBHUHP010000030">
    <property type="protein sequence ID" value="MFD2094100.1"/>
    <property type="molecule type" value="Genomic_DNA"/>
</dbReference>
<reference evidence="2" key="1">
    <citation type="journal article" date="2019" name="Int. J. Syst. Evol. Microbiol.">
        <title>The Global Catalogue of Microorganisms (GCM) 10K type strain sequencing project: providing services to taxonomists for standard genome sequencing and annotation.</title>
        <authorList>
            <consortium name="The Broad Institute Genomics Platform"/>
            <consortium name="The Broad Institute Genome Sequencing Center for Infectious Disease"/>
            <person name="Wu L."/>
            <person name="Ma J."/>
        </authorList>
    </citation>
    <scope>NUCLEOTIDE SEQUENCE [LARGE SCALE GENOMIC DNA]</scope>
    <source>
        <strain evidence="2">JCM 3338</strain>
    </source>
</reference>
<evidence type="ECO:0000313" key="2">
    <source>
        <dbReference type="Proteomes" id="UP001597402"/>
    </source>
</evidence>
<dbReference type="Proteomes" id="UP001597402">
    <property type="component" value="Unassembled WGS sequence"/>
</dbReference>
<dbReference type="RefSeq" id="WP_376880558.1">
    <property type="nucleotide sequence ID" value="NZ_JBHUHP010000030.1"/>
</dbReference>
<evidence type="ECO:0000313" key="1">
    <source>
        <dbReference type="EMBL" id="MFD2094100.1"/>
    </source>
</evidence>
<protein>
    <submittedName>
        <fullName evidence="1">Uncharacterized protein</fullName>
    </submittedName>
</protein>
<organism evidence="1 2">
    <name type="scientific">Blastococcus deserti</name>
    <dbReference type="NCBI Taxonomy" id="2259033"/>
    <lineage>
        <taxon>Bacteria</taxon>
        <taxon>Bacillati</taxon>
        <taxon>Actinomycetota</taxon>
        <taxon>Actinomycetes</taxon>
        <taxon>Geodermatophilales</taxon>
        <taxon>Geodermatophilaceae</taxon>
        <taxon>Blastococcus</taxon>
    </lineage>
</organism>
<comment type="caution">
    <text evidence="1">The sequence shown here is derived from an EMBL/GenBank/DDBJ whole genome shotgun (WGS) entry which is preliminary data.</text>
</comment>
<accession>A0ABW4XFB1</accession>
<proteinExistence type="predicted"/>
<gene>
    <name evidence="1" type="ORF">ACFSHS_21240</name>
</gene>
<keyword evidence="2" id="KW-1185">Reference proteome</keyword>
<sequence length="126" mass="13054">MTARADARRRALARLLATLGVAGGMALLTRPQEVVDALAPGFPKERLWLARLLGARLLAQHAAVLAAPRRGLVRAGSAVDLLHAASMVPFVASPRYGRAARISGGLAAGYAAVAPALAPDDRSERG</sequence>
<name>A0ABW4XFB1_9ACTN</name>